<dbReference type="GO" id="GO:0016491">
    <property type="term" value="F:oxidoreductase activity"/>
    <property type="evidence" value="ECO:0007669"/>
    <property type="project" value="TreeGrafter"/>
</dbReference>
<dbReference type="Gene3D" id="1.25.40.10">
    <property type="entry name" value="Tetratricopeptide repeat domain"/>
    <property type="match status" value="1"/>
</dbReference>
<feature type="transmembrane region" description="Helical" evidence="4">
    <location>
        <begin position="41"/>
        <end position="65"/>
    </location>
</feature>
<evidence type="ECO:0000313" key="7">
    <source>
        <dbReference type="EMBL" id="SCB07425.1"/>
    </source>
</evidence>
<feature type="repeat" description="TPR" evidence="2">
    <location>
        <begin position="633"/>
        <end position="666"/>
    </location>
</feature>
<dbReference type="PANTHER" id="PTHR35038">
    <property type="entry name" value="DISSIMILATORY SULFITE REDUCTASE SIRA"/>
    <property type="match status" value="1"/>
</dbReference>
<evidence type="ECO:0000259" key="6">
    <source>
        <dbReference type="Pfam" id="PF13435"/>
    </source>
</evidence>
<dbReference type="SUPFAM" id="SSF48695">
    <property type="entry name" value="Multiheme cytochromes"/>
    <property type="match status" value="1"/>
</dbReference>
<feature type="domain" description="Doubled CXXCH motif" evidence="5">
    <location>
        <begin position="380"/>
        <end position="411"/>
    </location>
</feature>
<evidence type="ECO:0000313" key="8">
    <source>
        <dbReference type="Proteomes" id="UP000199184"/>
    </source>
</evidence>
<dbReference type="Gene3D" id="1.10.1130.10">
    <property type="entry name" value="Flavocytochrome C3, Chain A"/>
    <property type="match status" value="2"/>
</dbReference>
<dbReference type="Gene3D" id="1.25.10.10">
    <property type="entry name" value="Leucine-rich Repeat Variant"/>
    <property type="match status" value="1"/>
</dbReference>
<protein>
    <submittedName>
        <fullName evidence="7">Doubled CXXCH domain-containing protein</fullName>
    </submittedName>
</protein>
<reference evidence="8" key="1">
    <citation type="submission" date="2016-08" db="EMBL/GenBank/DDBJ databases">
        <authorList>
            <person name="Varghese N."/>
            <person name="Submissions Spin"/>
        </authorList>
    </citation>
    <scope>NUCLEOTIDE SEQUENCE [LARGE SCALE GENOMIC DNA]</scope>
    <source>
        <strain evidence="8">ERR11</strain>
    </source>
</reference>
<name>A0A1C3TWC8_9BRAD</name>
<dbReference type="AlphaFoldDB" id="A0A1C3TWC8"/>
<dbReference type="Pfam" id="PF13432">
    <property type="entry name" value="TPR_16"/>
    <property type="match status" value="2"/>
</dbReference>
<feature type="domain" description="Cytochrome c-552/4" evidence="6">
    <location>
        <begin position="221"/>
        <end position="260"/>
    </location>
</feature>
<dbReference type="Proteomes" id="UP000199184">
    <property type="component" value="Unassembled WGS sequence"/>
</dbReference>
<dbReference type="PANTHER" id="PTHR35038:SF8">
    <property type="entry name" value="C-TYPE POLYHEME CYTOCHROME OMCC"/>
    <property type="match status" value="1"/>
</dbReference>
<feature type="repeat" description="TPR" evidence="2">
    <location>
        <begin position="701"/>
        <end position="734"/>
    </location>
</feature>
<evidence type="ECO:0000256" key="2">
    <source>
        <dbReference type="PROSITE-ProRule" id="PRU00339"/>
    </source>
</evidence>
<keyword evidence="8" id="KW-1185">Reference proteome</keyword>
<dbReference type="EMBL" id="FMAI01000001">
    <property type="protein sequence ID" value="SCB07425.1"/>
    <property type="molecule type" value="Genomic_DNA"/>
</dbReference>
<dbReference type="InterPro" id="IPR036280">
    <property type="entry name" value="Multihaem_cyt_sf"/>
</dbReference>
<evidence type="ECO:0000256" key="4">
    <source>
        <dbReference type="SAM" id="Phobius"/>
    </source>
</evidence>
<dbReference type="Pfam" id="PF13435">
    <property type="entry name" value="Cytochrome_C554"/>
    <property type="match status" value="2"/>
</dbReference>
<gene>
    <name evidence="7" type="ORF">GA0061098_100125</name>
</gene>
<feature type="domain" description="Cytochrome c-552/4" evidence="6">
    <location>
        <begin position="87"/>
        <end position="112"/>
    </location>
</feature>
<keyword evidence="2" id="KW-0802">TPR repeat</keyword>
<dbReference type="SUPFAM" id="SSF48452">
    <property type="entry name" value="TPR-like"/>
    <property type="match status" value="1"/>
</dbReference>
<keyword evidence="1" id="KW-0732">Signal</keyword>
<dbReference type="InterPro" id="IPR010177">
    <property type="entry name" value="Paired_CXXCH_1"/>
</dbReference>
<dbReference type="InterPro" id="IPR011989">
    <property type="entry name" value="ARM-like"/>
</dbReference>
<dbReference type="Pfam" id="PF09699">
    <property type="entry name" value="Paired_CXXCH_1"/>
    <property type="match status" value="1"/>
</dbReference>
<feature type="compositionally biased region" description="Polar residues" evidence="3">
    <location>
        <begin position="1"/>
        <end position="10"/>
    </location>
</feature>
<dbReference type="InterPro" id="IPR023155">
    <property type="entry name" value="Cyt_c-552/4"/>
</dbReference>
<dbReference type="PROSITE" id="PS50005">
    <property type="entry name" value="TPR"/>
    <property type="match status" value="2"/>
</dbReference>
<dbReference type="InterPro" id="IPR011990">
    <property type="entry name" value="TPR-like_helical_dom_sf"/>
</dbReference>
<dbReference type="SMART" id="SM00028">
    <property type="entry name" value="TPR"/>
    <property type="match status" value="2"/>
</dbReference>
<feature type="region of interest" description="Disordered" evidence="3">
    <location>
        <begin position="1"/>
        <end position="32"/>
    </location>
</feature>
<dbReference type="InterPro" id="IPR019734">
    <property type="entry name" value="TPR_rpt"/>
</dbReference>
<accession>A0A1C3TWC8</accession>
<sequence>MARNKGTTGNIDKPPPRVGTSKPSLGKTDNARSAASRSKPLFVSLAAVGVIAVGGLVLLFLGGGLPLPEVLRPRSAAPALAFVGSEACAGCHQAETALWKESQHKHAMQHATAASVLGNFDNARFDYFGVHSRFFKKDDKFFVETDGPDGKLATFEVKYTFGIDPLQQYLIEFPDGRVQALSIAWDGRPKDQGGQRWFHLYPNEEIKHDDVLHWTSLNQNWNFMCAECHSTGVQKNYDATNDRFHTTWTEISVGCEACHGKGSRHIDWARSQRSWFGKDDDPRKGLTALLNERNGVTWHPEPKTGNPQRGIAAAVTRREVETCGLCHARRGEFSEDWVPGQALSDTHAVALLARGLYHADGQMRDEVYNYGPFKQSKMFAAGVTCSDCHEPHAAKLRAPGDGVCLQCHVSDRYEVASHNRHEGVTPALTCASCHMPVSTYMVVDKRHDHSLRIPRPDLSVKLGTPNACNNCHTDKSAQWAADAIERWHGPVRKGFQNYAEAFQASWTDRSDAAALLAVVAASPTAPAIARASALSELHSRVSPANIELARKELADPDPMVRVAALDMLDGLPGDRIWPLVSSLLSDPSRGVRIRAMFVLAAVPTANQPASDRAAFERAAAEFIAAQRLNADRPEARSALGNFHARRGLTTDAESEYKAALRLSPQYTPAAINLADLYRQLSRDGEGESILRTAITSSRQDGGLHHALGLTLIRQKRPNDALSEFQTARELEPDRSRYAYVYAVALHSSGRVGESIEVLKANLVGHPDDRDSLSALVTFSRDSGNIGAALEYAERLSRLVPNDRELNRLTDDLRARLK</sequence>
<evidence type="ECO:0000256" key="1">
    <source>
        <dbReference type="ARBA" id="ARBA00022729"/>
    </source>
</evidence>
<organism evidence="7 8">
    <name type="scientific">Bradyrhizobium shewense</name>
    <dbReference type="NCBI Taxonomy" id="1761772"/>
    <lineage>
        <taxon>Bacteria</taxon>
        <taxon>Pseudomonadati</taxon>
        <taxon>Pseudomonadota</taxon>
        <taxon>Alphaproteobacteria</taxon>
        <taxon>Hyphomicrobiales</taxon>
        <taxon>Nitrobacteraceae</taxon>
        <taxon>Bradyrhizobium</taxon>
    </lineage>
</organism>
<proteinExistence type="predicted"/>
<evidence type="ECO:0000259" key="5">
    <source>
        <dbReference type="Pfam" id="PF09699"/>
    </source>
</evidence>
<keyword evidence="4" id="KW-0812">Transmembrane</keyword>
<keyword evidence="4" id="KW-0472">Membrane</keyword>
<dbReference type="InterPro" id="IPR051829">
    <property type="entry name" value="Multiheme_Cytochr_ET"/>
</dbReference>
<evidence type="ECO:0000256" key="3">
    <source>
        <dbReference type="SAM" id="MobiDB-lite"/>
    </source>
</evidence>
<keyword evidence="4" id="KW-1133">Transmembrane helix</keyword>